<dbReference type="Pfam" id="PF12804">
    <property type="entry name" value="NTP_transf_3"/>
    <property type="match status" value="1"/>
</dbReference>
<keyword evidence="5" id="KW-0460">Magnesium</keyword>
<evidence type="ECO:0000256" key="1">
    <source>
        <dbReference type="ARBA" id="ARBA00022490"/>
    </source>
</evidence>
<evidence type="ECO:0000256" key="2">
    <source>
        <dbReference type="ARBA" id="ARBA00022679"/>
    </source>
</evidence>
<dbReference type="InterPro" id="IPR013482">
    <property type="entry name" value="Molybde_CF_guanTrfase"/>
</dbReference>
<sequence length="186" mass="20851">MIGLVLAGGKSSRFGQDKALYRYPNQKANNVEVTVNKLLMVCNHVLISTNTQNYSVIKRQFSHLNNVDVIVDQEPFKQHGPLSGIYAASCQNPQTTDYLLVAVDYPLLSPSVISIIASNPNSYAATPKNSHYAISHFQVSKRTLHDYLLFGDFRLSHFIIDSRRCLPISFPSYQSFLNLNSPEVQS</sequence>
<evidence type="ECO:0000313" key="10">
    <source>
        <dbReference type="Proteomes" id="UP000004625"/>
    </source>
</evidence>
<evidence type="ECO:0000313" key="9">
    <source>
        <dbReference type="EMBL" id="EHL95146.1"/>
    </source>
</evidence>
<dbReference type="CDD" id="cd02503">
    <property type="entry name" value="MobA"/>
    <property type="match status" value="1"/>
</dbReference>
<name>G9ZTN3_9LACO</name>
<dbReference type="AlphaFoldDB" id="G9ZTN3"/>
<dbReference type="RefSeq" id="WP_008215393.1">
    <property type="nucleotide sequence ID" value="NZ_JH415063.1"/>
</dbReference>
<keyword evidence="1" id="KW-0963">Cytoplasm</keyword>
<keyword evidence="4" id="KW-0547">Nucleotide-binding</keyword>
<dbReference type="GO" id="GO:0016779">
    <property type="term" value="F:nucleotidyltransferase activity"/>
    <property type="evidence" value="ECO:0007669"/>
    <property type="project" value="TreeGrafter"/>
</dbReference>
<accession>G9ZTN3</accession>
<dbReference type="EMBL" id="AGEY01000211">
    <property type="protein sequence ID" value="EHL95146.1"/>
    <property type="molecule type" value="Genomic_DNA"/>
</dbReference>
<dbReference type="GO" id="GO:0006777">
    <property type="term" value="P:Mo-molybdopterin cofactor biosynthetic process"/>
    <property type="evidence" value="ECO:0007669"/>
    <property type="project" value="UniProtKB-KW"/>
</dbReference>
<gene>
    <name evidence="9" type="ORF">HMPREF9103_03118</name>
</gene>
<evidence type="ECO:0000256" key="7">
    <source>
        <dbReference type="ARBA" id="ARBA00023150"/>
    </source>
</evidence>
<dbReference type="SUPFAM" id="SSF53448">
    <property type="entry name" value="Nucleotide-diphospho-sugar transferases"/>
    <property type="match status" value="1"/>
</dbReference>
<proteinExistence type="predicted"/>
<keyword evidence="6" id="KW-0342">GTP-binding</keyword>
<keyword evidence="7" id="KW-0501">Molybdenum cofactor biosynthesis</keyword>
<keyword evidence="10" id="KW-1185">Reference proteome</keyword>
<dbReference type="STRING" id="797515.HMPREF9103_03118"/>
<keyword evidence="2" id="KW-0808">Transferase</keyword>
<evidence type="ECO:0000256" key="3">
    <source>
        <dbReference type="ARBA" id="ARBA00022723"/>
    </source>
</evidence>
<dbReference type="eggNOG" id="COG0746">
    <property type="taxonomic scope" value="Bacteria"/>
</dbReference>
<feature type="domain" description="MobA-like NTP transferase" evidence="8">
    <location>
        <begin position="3"/>
        <end position="120"/>
    </location>
</feature>
<dbReference type="PANTHER" id="PTHR19136">
    <property type="entry name" value="MOLYBDENUM COFACTOR GUANYLYLTRANSFERASE"/>
    <property type="match status" value="1"/>
</dbReference>
<dbReference type="InterPro" id="IPR025877">
    <property type="entry name" value="MobA-like_NTP_Trfase"/>
</dbReference>
<evidence type="ECO:0000259" key="8">
    <source>
        <dbReference type="Pfam" id="PF12804"/>
    </source>
</evidence>
<reference evidence="9 10" key="1">
    <citation type="submission" date="2011-09" db="EMBL/GenBank/DDBJ databases">
        <authorList>
            <person name="Weinstock G."/>
            <person name="Sodergren E."/>
            <person name="Clifton S."/>
            <person name="Fulton L."/>
            <person name="Fulton B."/>
            <person name="Courtney L."/>
            <person name="Fronick C."/>
            <person name="Harrison M."/>
            <person name="Strong C."/>
            <person name="Farmer C."/>
            <person name="Delahaunty K."/>
            <person name="Markovic C."/>
            <person name="Hall O."/>
            <person name="Minx P."/>
            <person name="Tomlinson C."/>
            <person name="Mitreva M."/>
            <person name="Hou S."/>
            <person name="Chen J."/>
            <person name="Wollam A."/>
            <person name="Pepin K.H."/>
            <person name="Johnson M."/>
            <person name="Bhonagiri V."/>
            <person name="Zhang X."/>
            <person name="Suruliraj S."/>
            <person name="Warren W."/>
            <person name="Chinwalla A."/>
            <person name="Mardis E.R."/>
            <person name="Wilson R.K."/>
        </authorList>
    </citation>
    <scope>NUCLEOTIDE SEQUENCE [LARGE SCALE GENOMIC DNA]</scope>
    <source>
        <strain evidence="9 10">F0439</strain>
    </source>
</reference>
<keyword evidence="3" id="KW-0479">Metal-binding</keyword>
<comment type="caution">
    <text evidence="9">The sequence shown here is derived from an EMBL/GenBank/DDBJ whole genome shotgun (WGS) entry which is preliminary data.</text>
</comment>
<dbReference type="PANTHER" id="PTHR19136:SF81">
    <property type="entry name" value="MOLYBDENUM COFACTOR GUANYLYLTRANSFERASE"/>
    <property type="match status" value="1"/>
</dbReference>
<dbReference type="GO" id="GO:0046872">
    <property type="term" value="F:metal ion binding"/>
    <property type="evidence" value="ECO:0007669"/>
    <property type="project" value="UniProtKB-KW"/>
</dbReference>
<protein>
    <submittedName>
        <fullName evidence="9">Molybdopterin-guanine dinucleotide biosynthesis protein A family protein</fullName>
    </submittedName>
</protein>
<evidence type="ECO:0000256" key="4">
    <source>
        <dbReference type="ARBA" id="ARBA00022741"/>
    </source>
</evidence>
<evidence type="ECO:0000256" key="6">
    <source>
        <dbReference type="ARBA" id="ARBA00023134"/>
    </source>
</evidence>
<dbReference type="Gene3D" id="3.90.550.10">
    <property type="entry name" value="Spore Coat Polysaccharide Biosynthesis Protein SpsA, Chain A"/>
    <property type="match status" value="1"/>
</dbReference>
<dbReference type="PATRIC" id="fig|797515.3.peg.2833"/>
<dbReference type="Proteomes" id="UP000004625">
    <property type="component" value="Unassembled WGS sequence"/>
</dbReference>
<dbReference type="GO" id="GO:0005525">
    <property type="term" value="F:GTP binding"/>
    <property type="evidence" value="ECO:0007669"/>
    <property type="project" value="UniProtKB-KW"/>
</dbReference>
<evidence type="ECO:0000256" key="5">
    <source>
        <dbReference type="ARBA" id="ARBA00022842"/>
    </source>
</evidence>
<organism evidence="9 10">
    <name type="scientific">Lentilactobacillus parafarraginis F0439</name>
    <dbReference type="NCBI Taxonomy" id="797515"/>
    <lineage>
        <taxon>Bacteria</taxon>
        <taxon>Bacillati</taxon>
        <taxon>Bacillota</taxon>
        <taxon>Bacilli</taxon>
        <taxon>Lactobacillales</taxon>
        <taxon>Lactobacillaceae</taxon>
        <taxon>Lentilactobacillus</taxon>
    </lineage>
</organism>
<dbReference type="InterPro" id="IPR029044">
    <property type="entry name" value="Nucleotide-diphossugar_trans"/>
</dbReference>
<dbReference type="HOGENOM" id="CLU_055597_4_0_9"/>